<keyword evidence="2" id="KW-1185">Reference proteome</keyword>
<proteinExistence type="predicted"/>
<evidence type="ECO:0000313" key="2">
    <source>
        <dbReference type="Proteomes" id="UP000460287"/>
    </source>
</evidence>
<protein>
    <submittedName>
        <fullName evidence="1">Uncharacterized protein</fullName>
    </submittedName>
</protein>
<dbReference type="InterPro" id="IPR027417">
    <property type="entry name" value="P-loop_NTPase"/>
</dbReference>
<reference evidence="1 2" key="1">
    <citation type="submission" date="2019-08" db="EMBL/GenBank/DDBJ databases">
        <title>In-depth cultivation of the pig gut microbiome towards novel bacterial diversity and tailored functional studies.</title>
        <authorList>
            <person name="Wylensek D."/>
            <person name="Hitch T.C.A."/>
            <person name="Clavel T."/>
        </authorList>
    </citation>
    <scope>NUCLEOTIDE SEQUENCE [LARGE SCALE GENOMIC DNA]</scope>
    <source>
        <strain evidence="1 2">WCA-383-APC-5B</strain>
    </source>
</reference>
<dbReference type="Proteomes" id="UP000460287">
    <property type="component" value="Unassembled WGS sequence"/>
</dbReference>
<accession>A0A7X2MYP8</accession>
<sequence>MKNRLFIVEGVPCIGKTSTAEYISKLLNENGHKTLYFPEGAENHPADYEFDAFIGNDDFKKFSEDEQAVLLKSAEIKKNGYVISLAIITGELFDKVIKYKIYDMLEWDKEYLNVLKQDRKGNCIYWTSYQ</sequence>
<dbReference type="RefSeq" id="WP_154531416.1">
    <property type="nucleotide sequence ID" value="NZ_VULX01000011.1"/>
</dbReference>
<evidence type="ECO:0000313" key="1">
    <source>
        <dbReference type="EMBL" id="MSR91528.1"/>
    </source>
</evidence>
<comment type="caution">
    <text evidence="1">The sequence shown here is derived from an EMBL/GenBank/DDBJ whole genome shotgun (WGS) entry which is preliminary data.</text>
</comment>
<dbReference type="AlphaFoldDB" id="A0A7X2MYP8"/>
<dbReference type="EMBL" id="VULX01000011">
    <property type="protein sequence ID" value="MSR91528.1"/>
    <property type="molecule type" value="Genomic_DNA"/>
</dbReference>
<gene>
    <name evidence="1" type="ORF">FYJ33_08925</name>
</gene>
<name>A0A7X2MYP8_9CLOT</name>
<organism evidence="1 2">
    <name type="scientific">Inconstantimicrobium porci</name>
    <dbReference type="NCBI Taxonomy" id="2652291"/>
    <lineage>
        <taxon>Bacteria</taxon>
        <taxon>Bacillati</taxon>
        <taxon>Bacillota</taxon>
        <taxon>Clostridia</taxon>
        <taxon>Eubacteriales</taxon>
        <taxon>Clostridiaceae</taxon>
        <taxon>Inconstantimicrobium</taxon>
    </lineage>
</organism>
<dbReference type="SUPFAM" id="SSF52540">
    <property type="entry name" value="P-loop containing nucleoside triphosphate hydrolases"/>
    <property type="match status" value="1"/>
</dbReference>